<feature type="repeat" description="TPR" evidence="1">
    <location>
        <begin position="128"/>
        <end position="161"/>
    </location>
</feature>
<evidence type="ECO:0000313" key="2">
    <source>
        <dbReference type="EMBL" id="KAH0739693.1"/>
    </source>
</evidence>
<sequence length="404" mass="44772">VKILLVGLKLDGLNGDVLSRGSECWAAMSVVRMLRCVVISAPSRYKFRQSKALAAITMALWMEAGSEPKTEKELADLDAISALKESTAFELKELGNEYVKKGKKHYSDAIDCYTRAINQNALSDAEQSILCSNRAHVNLLLGNYRRALQDAEDAIKLNPSNVKALYRAAKASVFLNLLAEAKGLCEKGLQHSSSNEELKKLARHIDIQKSEMERRDAEVSKAVSSAKTIVSAFETRGLKIAKPMYQELTGLRKPTLDKNNILHWAVLLLYPELPHMFSEGCPPLPWDKENAYTRDAVELYYEACAGVCLSKRDILQYLLEGTAASHVEDFGDEESASVQSSTKGSISQADVPGWVKINEKTTLYNVLKEPSCVVPGLPVFWVVSRNSSFYKDFKSGNWSSPELA</sequence>
<dbReference type="SMART" id="SM00028">
    <property type="entry name" value="TPR"/>
    <property type="match status" value="3"/>
</dbReference>
<keyword evidence="3" id="KW-1185">Reference proteome</keyword>
<dbReference type="PANTHER" id="PTHR46035">
    <property type="entry name" value="TETRATRICOPEPTIDE REPEAT PROTEIN 4"/>
    <property type="match status" value="1"/>
</dbReference>
<proteinExistence type="predicted"/>
<dbReference type="Proteomes" id="UP000826656">
    <property type="component" value="Unassembled WGS sequence"/>
</dbReference>
<protein>
    <submittedName>
        <fullName evidence="2">Uncharacterized protein</fullName>
    </submittedName>
</protein>
<dbReference type="InterPro" id="IPR011990">
    <property type="entry name" value="TPR-like_helical_dom_sf"/>
</dbReference>
<reference evidence="2 3" key="1">
    <citation type="journal article" date="2021" name="bioRxiv">
        <title>Chromosome-scale and haplotype-resolved genome assembly of a tetraploid potato cultivar.</title>
        <authorList>
            <person name="Sun H."/>
            <person name="Jiao W.-B."/>
            <person name="Krause K."/>
            <person name="Campoy J.A."/>
            <person name="Goel M."/>
            <person name="Folz-Donahue K."/>
            <person name="Kukat C."/>
            <person name="Huettel B."/>
            <person name="Schneeberger K."/>
        </authorList>
    </citation>
    <scope>NUCLEOTIDE SEQUENCE [LARGE SCALE GENOMIC DNA]</scope>
    <source>
        <strain evidence="2">SolTubOtavaFocal</strain>
        <tissue evidence="2">Leaves</tissue>
    </source>
</reference>
<name>A0ABQ7TYX6_SOLTU</name>
<accession>A0ABQ7TYX6</accession>
<gene>
    <name evidence="2" type="ORF">KY290_038398</name>
</gene>
<dbReference type="PROSITE" id="PS50005">
    <property type="entry name" value="TPR"/>
    <property type="match status" value="1"/>
</dbReference>
<keyword evidence="1" id="KW-0802">TPR repeat</keyword>
<organism evidence="2 3">
    <name type="scientific">Solanum tuberosum</name>
    <name type="common">Potato</name>
    <dbReference type="NCBI Taxonomy" id="4113"/>
    <lineage>
        <taxon>Eukaryota</taxon>
        <taxon>Viridiplantae</taxon>
        <taxon>Streptophyta</taxon>
        <taxon>Embryophyta</taxon>
        <taxon>Tracheophyta</taxon>
        <taxon>Spermatophyta</taxon>
        <taxon>Magnoliopsida</taxon>
        <taxon>eudicotyledons</taxon>
        <taxon>Gunneridae</taxon>
        <taxon>Pentapetalae</taxon>
        <taxon>asterids</taxon>
        <taxon>lamiids</taxon>
        <taxon>Solanales</taxon>
        <taxon>Solanaceae</taxon>
        <taxon>Solanoideae</taxon>
        <taxon>Solaneae</taxon>
        <taxon>Solanum</taxon>
    </lineage>
</organism>
<dbReference type="Gene3D" id="1.25.40.10">
    <property type="entry name" value="Tetratricopeptide repeat domain"/>
    <property type="match status" value="1"/>
</dbReference>
<dbReference type="CDD" id="cd21377">
    <property type="entry name" value="CTWD_Cns1-like"/>
    <property type="match status" value="1"/>
</dbReference>
<evidence type="ECO:0000313" key="3">
    <source>
        <dbReference type="Proteomes" id="UP000826656"/>
    </source>
</evidence>
<dbReference type="PANTHER" id="PTHR46035:SF1">
    <property type="entry name" value="TETRATRICOPEPTIDE REPEAT PROTEIN 4"/>
    <property type="match status" value="1"/>
</dbReference>
<feature type="non-terminal residue" evidence="2">
    <location>
        <position position="1"/>
    </location>
</feature>
<comment type="caution">
    <text evidence="2">The sequence shown here is derived from an EMBL/GenBank/DDBJ whole genome shotgun (WGS) entry which is preliminary data.</text>
</comment>
<evidence type="ECO:0000256" key="1">
    <source>
        <dbReference type="PROSITE-ProRule" id="PRU00339"/>
    </source>
</evidence>
<dbReference type="InterPro" id="IPR019734">
    <property type="entry name" value="TPR_rpt"/>
</dbReference>
<dbReference type="EMBL" id="JAIVGD010000028">
    <property type="protein sequence ID" value="KAH0739693.1"/>
    <property type="molecule type" value="Genomic_DNA"/>
</dbReference>
<dbReference type="SUPFAM" id="SSF48452">
    <property type="entry name" value="TPR-like"/>
    <property type="match status" value="1"/>
</dbReference>